<feature type="binding site" evidence="12">
    <location>
        <begin position="238"/>
        <end position="239"/>
    </location>
    <ligand>
        <name>FMN</name>
        <dbReference type="ChEBI" id="CHEBI:58210"/>
    </ligand>
</feature>
<feature type="binding site" evidence="12">
    <location>
        <position position="319"/>
    </location>
    <ligand>
        <name>FMN</name>
        <dbReference type="ChEBI" id="CHEBI:58210"/>
    </ligand>
</feature>
<evidence type="ECO:0000256" key="6">
    <source>
        <dbReference type="ARBA" id="ARBA00022630"/>
    </source>
</evidence>
<sequence length="366" mass="39405">MSGNTFGKLFTVTTFGESHGQALGAIIDGCPPGIELSEEDLQKDLDRRKPGTSQYATQRREADQVRILSGVFEGKTTGTPIGLLIENTDQRSKDYGKIKDQFRPAHADYTYQQKYGIRDYRGGGRSSARETAMRVAAGAVAKKYLKETLGIQVRGYLSQLGPIKAETLDWEQVEANPFFCPDPAKVPEMEAYMKALRKEGNSIGARIQIVADGVPPGLGEPIFDRLDADIAHAMMSINAVKGVEIGAGFACVEQKGTEHRDEITPEGFLSNHAGGVLGGISSGQRIEVGIALKPTSSLHLPGRSIDRFGEPCEVITTGRHDPCVGIRATPIAEAMLALVLLDHLLRHRGQNAGVETGTPIIPASAE</sequence>
<evidence type="ECO:0000256" key="7">
    <source>
        <dbReference type="ARBA" id="ARBA00022643"/>
    </source>
</evidence>
<comment type="pathway">
    <text evidence="1 12 13">Metabolic intermediate biosynthesis; chorismate biosynthesis; chorismate from D-erythrose 4-phosphate and phosphoenolpyruvate: step 7/7.</text>
</comment>
<dbReference type="EC" id="4.2.3.5" evidence="4 12"/>
<dbReference type="RefSeq" id="WP_091965242.1">
    <property type="nucleotide sequence ID" value="NZ_FOLH01000010.1"/>
</dbReference>
<evidence type="ECO:0000256" key="2">
    <source>
        <dbReference type="ARBA" id="ARBA00008014"/>
    </source>
</evidence>
<evidence type="ECO:0000313" key="14">
    <source>
        <dbReference type="EMBL" id="SFC52357.1"/>
    </source>
</evidence>
<comment type="caution">
    <text evidence="12">Lacks conserved residue(s) required for the propagation of feature annotation.</text>
</comment>
<dbReference type="AlphaFoldDB" id="A0A1I1JUM8"/>
<dbReference type="EMBL" id="FOLH01000010">
    <property type="protein sequence ID" value="SFC52357.1"/>
    <property type="molecule type" value="Genomic_DNA"/>
</dbReference>
<dbReference type="Proteomes" id="UP000199058">
    <property type="component" value="Unassembled WGS sequence"/>
</dbReference>
<evidence type="ECO:0000256" key="13">
    <source>
        <dbReference type="RuleBase" id="RU000605"/>
    </source>
</evidence>
<dbReference type="FunFam" id="3.60.150.10:FF:000001">
    <property type="entry name" value="Chorismate synthase"/>
    <property type="match status" value="1"/>
</dbReference>
<dbReference type="CDD" id="cd07304">
    <property type="entry name" value="Chorismate_synthase"/>
    <property type="match status" value="1"/>
</dbReference>
<comment type="catalytic activity">
    <reaction evidence="12 13">
        <text>5-O-(1-carboxyvinyl)-3-phosphoshikimate = chorismate + phosphate</text>
        <dbReference type="Rhea" id="RHEA:21020"/>
        <dbReference type="ChEBI" id="CHEBI:29748"/>
        <dbReference type="ChEBI" id="CHEBI:43474"/>
        <dbReference type="ChEBI" id="CHEBI:57701"/>
        <dbReference type="EC" id="4.2.3.5"/>
    </reaction>
</comment>
<dbReference type="GO" id="GO:0010181">
    <property type="term" value="F:FMN binding"/>
    <property type="evidence" value="ECO:0007669"/>
    <property type="project" value="TreeGrafter"/>
</dbReference>
<comment type="subunit">
    <text evidence="3 12">Homotetramer.</text>
</comment>
<dbReference type="GO" id="GO:0008652">
    <property type="term" value="P:amino acid biosynthetic process"/>
    <property type="evidence" value="ECO:0007669"/>
    <property type="project" value="UniProtKB-KW"/>
</dbReference>
<evidence type="ECO:0000256" key="5">
    <source>
        <dbReference type="ARBA" id="ARBA00022605"/>
    </source>
</evidence>
<dbReference type="HAMAP" id="MF_00300">
    <property type="entry name" value="Chorismate_synth"/>
    <property type="match status" value="1"/>
</dbReference>
<keyword evidence="11 12" id="KW-0456">Lyase</keyword>
<dbReference type="InterPro" id="IPR000453">
    <property type="entry name" value="Chorismate_synth"/>
</dbReference>
<keyword evidence="15" id="KW-1185">Reference proteome</keyword>
<feature type="binding site" evidence="12">
    <location>
        <begin position="125"/>
        <end position="127"/>
    </location>
    <ligand>
        <name>FMN</name>
        <dbReference type="ChEBI" id="CHEBI:58210"/>
    </ligand>
</feature>
<evidence type="ECO:0000256" key="11">
    <source>
        <dbReference type="ARBA" id="ARBA00023239"/>
    </source>
</evidence>
<feature type="binding site" evidence="12">
    <location>
        <position position="48"/>
    </location>
    <ligand>
        <name>NADP(+)</name>
        <dbReference type="ChEBI" id="CHEBI:58349"/>
    </ligand>
</feature>
<dbReference type="PANTHER" id="PTHR21085:SF0">
    <property type="entry name" value="CHORISMATE SYNTHASE"/>
    <property type="match status" value="1"/>
</dbReference>
<keyword evidence="8 12" id="KW-0274">FAD</keyword>
<dbReference type="Pfam" id="PF01264">
    <property type="entry name" value="Chorismate_synt"/>
    <property type="match status" value="1"/>
</dbReference>
<evidence type="ECO:0000313" key="15">
    <source>
        <dbReference type="Proteomes" id="UP000199058"/>
    </source>
</evidence>
<keyword evidence="5 12" id="KW-0028">Amino-acid biosynthesis</keyword>
<dbReference type="GO" id="GO:0009423">
    <property type="term" value="P:chorismate biosynthetic process"/>
    <property type="evidence" value="ECO:0007669"/>
    <property type="project" value="UniProtKB-UniRule"/>
</dbReference>
<feature type="binding site" evidence="12">
    <location>
        <position position="278"/>
    </location>
    <ligand>
        <name>FMN</name>
        <dbReference type="ChEBI" id="CHEBI:58210"/>
    </ligand>
</feature>
<dbReference type="NCBIfam" id="TIGR00033">
    <property type="entry name" value="aroC"/>
    <property type="match status" value="1"/>
</dbReference>
<evidence type="ECO:0000256" key="12">
    <source>
        <dbReference type="HAMAP-Rule" id="MF_00300"/>
    </source>
</evidence>
<dbReference type="NCBIfam" id="NF003793">
    <property type="entry name" value="PRK05382.1"/>
    <property type="match status" value="1"/>
</dbReference>
<protein>
    <recommendedName>
        <fullName evidence="4 12">Chorismate synthase</fullName>
        <shortName evidence="12">CS</shortName>
        <ecNumber evidence="4 12">4.2.3.5</ecNumber>
    </recommendedName>
    <alternativeName>
        <fullName evidence="12">5-enolpyruvylshikimate-3-phosphate phospholyase</fullName>
    </alternativeName>
</protein>
<comment type="function">
    <text evidence="12">Catalyzes the anti-1,4-elimination of the C-3 phosphate and the C-6 proR hydrogen from 5-enolpyruvylshikimate-3-phosphate (EPSP) to yield chorismate, which is the branch point compound that serves as the starting substrate for the three terminal pathways of aromatic amino acid biosynthesis. This reaction introduces a second double bond into the aromatic ring system.</text>
</comment>
<keyword evidence="6 12" id="KW-0285">Flavoprotein</keyword>
<dbReference type="InterPro" id="IPR020541">
    <property type="entry name" value="Chorismate_synthase_CS"/>
</dbReference>
<comment type="cofactor">
    <cofactor evidence="12 13">
        <name>FMNH2</name>
        <dbReference type="ChEBI" id="CHEBI:57618"/>
    </cofactor>
    <text evidence="12 13">Reduced FMN (FMNH(2)).</text>
</comment>
<evidence type="ECO:0000256" key="3">
    <source>
        <dbReference type="ARBA" id="ARBA00011881"/>
    </source>
</evidence>
<name>A0A1I1JUM8_9GAMM</name>
<dbReference type="GO" id="GO:0009073">
    <property type="term" value="P:aromatic amino acid family biosynthetic process"/>
    <property type="evidence" value="ECO:0007669"/>
    <property type="project" value="UniProtKB-KW"/>
</dbReference>
<evidence type="ECO:0000256" key="10">
    <source>
        <dbReference type="ARBA" id="ARBA00023141"/>
    </source>
</evidence>
<dbReference type="UniPathway" id="UPA00053">
    <property type="reaction ID" value="UER00090"/>
</dbReference>
<keyword evidence="10 12" id="KW-0057">Aromatic amino acid biosynthesis</keyword>
<dbReference type="GO" id="GO:0004107">
    <property type="term" value="F:chorismate synthase activity"/>
    <property type="evidence" value="ECO:0007669"/>
    <property type="project" value="UniProtKB-UniRule"/>
</dbReference>
<dbReference type="PROSITE" id="PS00787">
    <property type="entry name" value="CHORISMATE_SYNTHASE_1"/>
    <property type="match status" value="1"/>
</dbReference>
<dbReference type="PIRSF" id="PIRSF001456">
    <property type="entry name" value="Chorismate_synth"/>
    <property type="match status" value="1"/>
</dbReference>
<keyword evidence="9 12" id="KW-0521">NADP</keyword>
<accession>A0A1I1JUM8</accession>
<dbReference type="InterPro" id="IPR035904">
    <property type="entry name" value="Chorismate_synth_AroC_sf"/>
</dbReference>
<dbReference type="PROSITE" id="PS00789">
    <property type="entry name" value="CHORISMATE_SYNTHASE_3"/>
    <property type="match status" value="1"/>
</dbReference>
<dbReference type="SUPFAM" id="SSF103263">
    <property type="entry name" value="Chorismate synthase, AroC"/>
    <property type="match status" value="1"/>
</dbReference>
<comment type="similarity">
    <text evidence="2 12 13">Belongs to the chorismate synthase family.</text>
</comment>
<organism evidence="14 15">
    <name type="scientific">Marinospirillum celere</name>
    <dbReference type="NCBI Taxonomy" id="1122252"/>
    <lineage>
        <taxon>Bacteria</taxon>
        <taxon>Pseudomonadati</taxon>
        <taxon>Pseudomonadota</taxon>
        <taxon>Gammaproteobacteria</taxon>
        <taxon>Oceanospirillales</taxon>
        <taxon>Oceanospirillaceae</taxon>
        <taxon>Marinospirillum</taxon>
    </lineage>
</organism>
<dbReference type="GO" id="GO:0005829">
    <property type="term" value="C:cytosol"/>
    <property type="evidence" value="ECO:0007669"/>
    <property type="project" value="TreeGrafter"/>
</dbReference>
<dbReference type="OrthoDB" id="9771806at2"/>
<dbReference type="PANTHER" id="PTHR21085">
    <property type="entry name" value="CHORISMATE SYNTHASE"/>
    <property type="match status" value="1"/>
</dbReference>
<evidence type="ECO:0000256" key="4">
    <source>
        <dbReference type="ARBA" id="ARBA00013036"/>
    </source>
</evidence>
<feature type="binding site" evidence="12">
    <location>
        <begin position="293"/>
        <end position="297"/>
    </location>
    <ligand>
        <name>FMN</name>
        <dbReference type="ChEBI" id="CHEBI:58210"/>
    </ligand>
</feature>
<evidence type="ECO:0000256" key="8">
    <source>
        <dbReference type="ARBA" id="ARBA00022827"/>
    </source>
</evidence>
<dbReference type="STRING" id="1122252.SAMN05660443_0021"/>
<dbReference type="Gene3D" id="3.60.150.10">
    <property type="entry name" value="Chorismate synthase AroC"/>
    <property type="match status" value="1"/>
</dbReference>
<keyword evidence="7 12" id="KW-0288">FMN</keyword>
<reference evidence="14 15" key="1">
    <citation type="submission" date="2016-10" db="EMBL/GenBank/DDBJ databases">
        <authorList>
            <person name="de Groot N.N."/>
        </authorList>
    </citation>
    <scope>NUCLEOTIDE SEQUENCE [LARGE SCALE GENOMIC DNA]</scope>
    <source>
        <strain evidence="14 15">DSM 18438</strain>
    </source>
</reference>
<evidence type="ECO:0000256" key="1">
    <source>
        <dbReference type="ARBA" id="ARBA00005044"/>
    </source>
</evidence>
<proteinExistence type="inferred from homology"/>
<dbReference type="PROSITE" id="PS00788">
    <property type="entry name" value="CHORISMATE_SYNTHASE_2"/>
    <property type="match status" value="1"/>
</dbReference>
<evidence type="ECO:0000256" key="9">
    <source>
        <dbReference type="ARBA" id="ARBA00022857"/>
    </source>
</evidence>
<gene>
    <name evidence="12" type="primary">aroC</name>
    <name evidence="14" type="ORF">SAMN05660443_0021</name>
</gene>